<keyword evidence="6 7" id="KW-0472">Membrane</keyword>
<keyword evidence="7" id="KW-0997">Cell inner membrane</keyword>
<dbReference type="EMBL" id="JBHRYR010000005">
    <property type="protein sequence ID" value="MFC3854155.1"/>
    <property type="molecule type" value="Genomic_DNA"/>
</dbReference>
<dbReference type="Pfam" id="PF02308">
    <property type="entry name" value="MgtC"/>
    <property type="match status" value="1"/>
</dbReference>
<evidence type="ECO:0000256" key="4">
    <source>
        <dbReference type="ARBA" id="ARBA00022692"/>
    </source>
</evidence>
<reference evidence="10" key="1">
    <citation type="journal article" date="2019" name="Int. J. Syst. Evol. Microbiol.">
        <title>The Global Catalogue of Microorganisms (GCM) 10K type strain sequencing project: providing services to taxonomists for standard genome sequencing and annotation.</title>
        <authorList>
            <consortium name="The Broad Institute Genomics Platform"/>
            <consortium name="The Broad Institute Genome Sequencing Center for Infectious Disease"/>
            <person name="Wu L."/>
            <person name="Ma J."/>
        </authorList>
    </citation>
    <scope>NUCLEOTIDE SEQUENCE [LARGE SCALE GENOMIC DNA]</scope>
    <source>
        <strain evidence="10">IBRC 10765</strain>
    </source>
</reference>
<dbReference type="RefSeq" id="WP_380698161.1">
    <property type="nucleotide sequence ID" value="NZ_JBHRYR010000005.1"/>
</dbReference>
<evidence type="ECO:0000256" key="3">
    <source>
        <dbReference type="ARBA" id="ARBA00022475"/>
    </source>
</evidence>
<evidence type="ECO:0000256" key="7">
    <source>
        <dbReference type="RuleBase" id="RU365041"/>
    </source>
</evidence>
<feature type="transmembrane region" description="Helical" evidence="7">
    <location>
        <begin position="15"/>
        <end position="33"/>
    </location>
</feature>
<proteinExistence type="inferred from homology"/>
<evidence type="ECO:0000256" key="6">
    <source>
        <dbReference type="ARBA" id="ARBA00023136"/>
    </source>
</evidence>
<dbReference type="PRINTS" id="PR01837">
    <property type="entry name" value="MGTCSAPBPROT"/>
</dbReference>
<feature type="transmembrane region" description="Helical" evidence="7">
    <location>
        <begin position="124"/>
        <end position="141"/>
    </location>
</feature>
<comment type="subcellular location">
    <subcellularLocation>
        <location evidence="7">Cell inner membrane</location>
        <topology evidence="7">Multi-pass membrane protein</topology>
    </subcellularLocation>
    <subcellularLocation>
        <location evidence="1">Cell membrane</location>
        <topology evidence="1">Multi-pass membrane protein</topology>
    </subcellularLocation>
</comment>
<dbReference type="PANTHER" id="PTHR33778:SF1">
    <property type="entry name" value="MAGNESIUM TRANSPORTER YHID-RELATED"/>
    <property type="match status" value="1"/>
</dbReference>
<evidence type="ECO:0000256" key="2">
    <source>
        <dbReference type="ARBA" id="ARBA00009298"/>
    </source>
</evidence>
<evidence type="ECO:0000259" key="8">
    <source>
        <dbReference type="Pfam" id="PF02308"/>
    </source>
</evidence>
<evidence type="ECO:0000313" key="10">
    <source>
        <dbReference type="Proteomes" id="UP001595617"/>
    </source>
</evidence>
<protein>
    <recommendedName>
        <fullName evidence="7">Protein MgtC</fullName>
    </recommendedName>
</protein>
<evidence type="ECO:0000313" key="9">
    <source>
        <dbReference type="EMBL" id="MFC3854155.1"/>
    </source>
</evidence>
<feature type="transmembrane region" description="Helical" evidence="7">
    <location>
        <begin position="73"/>
        <end position="90"/>
    </location>
</feature>
<dbReference type="InterPro" id="IPR003416">
    <property type="entry name" value="MgtC/SapB/SrpB/YhiD_fam"/>
</dbReference>
<dbReference type="PANTHER" id="PTHR33778">
    <property type="entry name" value="PROTEIN MGTC"/>
    <property type="match status" value="1"/>
</dbReference>
<feature type="domain" description="MgtC/SapB/SrpB/YhiD N-terminal" evidence="8">
    <location>
        <begin position="22"/>
        <end position="143"/>
    </location>
</feature>
<evidence type="ECO:0000256" key="5">
    <source>
        <dbReference type="ARBA" id="ARBA00022989"/>
    </source>
</evidence>
<sequence>MDAAFGLQPWHDIDPFHWIDIFAALLCGVIIGLERQLRGKPVGIRTASLIVMGTYFFVVAAESVSTDFTDPSRIIGQVVTGVGFLGAGVMMTKDGMVLGVTSAAVIWALAAMGIVVAVGEAQTAVKLSVVLVILLYGVDMLENYSTLFTRGVHARYRDWRRRSTDTHSDTSK</sequence>
<keyword evidence="10" id="KW-1185">Reference proteome</keyword>
<evidence type="ECO:0000256" key="1">
    <source>
        <dbReference type="ARBA" id="ARBA00004651"/>
    </source>
</evidence>
<organism evidence="9 10">
    <name type="scientific">Saccharospirillum mangrovi</name>
    <dbReference type="NCBI Taxonomy" id="2161747"/>
    <lineage>
        <taxon>Bacteria</taxon>
        <taxon>Pseudomonadati</taxon>
        <taxon>Pseudomonadota</taxon>
        <taxon>Gammaproteobacteria</taxon>
        <taxon>Oceanospirillales</taxon>
        <taxon>Saccharospirillaceae</taxon>
        <taxon>Saccharospirillum</taxon>
    </lineage>
</organism>
<name>A0ABV8A191_9GAMM</name>
<accession>A0ABV8A191</accession>
<keyword evidence="3" id="KW-1003">Cell membrane</keyword>
<keyword evidence="5 7" id="KW-1133">Transmembrane helix</keyword>
<keyword evidence="4 7" id="KW-0812">Transmembrane</keyword>
<comment type="similarity">
    <text evidence="2 7">Belongs to the MgtC/SapB family.</text>
</comment>
<gene>
    <name evidence="9" type="ORF">ACFOOG_15030</name>
</gene>
<comment type="caution">
    <text evidence="9">The sequence shown here is derived from an EMBL/GenBank/DDBJ whole genome shotgun (WGS) entry which is preliminary data.</text>
</comment>
<feature type="transmembrane region" description="Helical" evidence="7">
    <location>
        <begin position="97"/>
        <end position="118"/>
    </location>
</feature>
<feature type="transmembrane region" description="Helical" evidence="7">
    <location>
        <begin position="42"/>
        <end position="61"/>
    </location>
</feature>
<dbReference type="Proteomes" id="UP001595617">
    <property type="component" value="Unassembled WGS sequence"/>
</dbReference>
<dbReference type="InterPro" id="IPR049177">
    <property type="entry name" value="MgtC_SapB_SrpB_YhiD_N"/>
</dbReference>